<keyword evidence="2" id="KW-0732">Signal</keyword>
<feature type="chain" id="PRO_5036431122" evidence="2">
    <location>
        <begin position="17"/>
        <end position="141"/>
    </location>
</feature>
<proteinExistence type="predicted"/>
<feature type="signal peptide" evidence="2">
    <location>
        <begin position="1"/>
        <end position="16"/>
    </location>
</feature>
<comment type="caution">
    <text evidence="4">The sequence shown here is derived from an EMBL/GenBank/DDBJ whole genome shotgun (WGS) entry which is preliminary data.</text>
</comment>
<feature type="compositionally biased region" description="Low complexity" evidence="1">
    <location>
        <begin position="46"/>
        <end position="57"/>
    </location>
</feature>
<evidence type="ECO:0000313" key="3">
    <source>
        <dbReference type="EMBL" id="CAE6371108.1"/>
    </source>
</evidence>
<accession>A0A8H7H3A9</accession>
<reference evidence="3" key="2">
    <citation type="submission" date="2021-01" db="EMBL/GenBank/DDBJ databases">
        <authorList>
            <person name="Kaushik A."/>
        </authorList>
    </citation>
    <scope>NUCLEOTIDE SEQUENCE</scope>
    <source>
        <strain evidence="3">AG1-1A</strain>
    </source>
</reference>
<dbReference type="Proteomes" id="UP000650582">
    <property type="component" value="Unassembled WGS sequence"/>
</dbReference>
<name>A0A8H7H3A9_9AGAM</name>
<sequence>MHIVPFLLSLGMLVSAVPMRRADDALGLISTLNDGLENGQSPDVASTSHTLSTLSSTPPEPETKNQIAIKTASIISHLADSNNSGGEALKDLVVALEKQVPGVDKEIYRILNVGTIAKLRANGGSVAPVLNVAEVKVKLDV</sequence>
<protein>
    <submittedName>
        <fullName evidence="4">Uncharacterized protein</fullName>
    </submittedName>
</protein>
<evidence type="ECO:0000256" key="1">
    <source>
        <dbReference type="SAM" id="MobiDB-lite"/>
    </source>
</evidence>
<gene>
    <name evidence="3" type="ORF">RDB_LOCUS19182</name>
    <name evidence="4" type="ORF">RHS04_07789</name>
</gene>
<feature type="region of interest" description="Disordered" evidence="1">
    <location>
        <begin position="37"/>
        <end position="63"/>
    </location>
</feature>
<dbReference type="Proteomes" id="UP000663840">
    <property type="component" value="Unassembled WGS sequence"/>
</dbReference>
<evidence type="ECO:0000256" key="2">
    <source>
        <dbReference type="SAM" id="SignalP"/>
    </source>
</evidence>
<evidence type="ECO:0000313" key="4">
    <source>
        <dbReference type="EMBL" id="KAF8672529.1"/>
    </source>
</evidence>
<organism evidence="4 5">
    <name type="scientific">Rhizoctonia solani</name>
    <dbReference type="NCBI Taxonomy" id="456999"/>
    <lineage>
        <taxon>Eukaryota</taxon>
        <taxon>Fungi</taxon>
        <taxon>Dikarya</taxon>
        <taxon>Basidiomycota</taxon>
        <taxon>Agaricomycotina</taxon>
        <taxon>Agaricomycetes</taxon>
        <taxon>Cantharellales</taxon>
        <taxon>Ceratobasidiaceae</taxon>
        <taxon>Rhizoctonia</taxon>
    </lineage>
</organism>
<dbReference type="EMBL" id="JACYCC010000196">
    <property type="protein sequence ID" value="KAF8672529.1"/>
    <property type="molecule type" value="Genomic_DNA"/>
</dbReference>
<evidence type="ECO:0000313" key="5">
    <source>
        <dbReference type="Proteomes" id="UP000650582"/>
    </source>
</evidence>
<dbReference type="EMBL" id="CAJMWR010000355">
    <property type="protein sequence ID" value="CAE6371108.1"/>
    <property type="molecule type" value="Genomic_DNA"/>
</dbReference>
<reference evidence="4" key="1">
    <citation type="submission" date="2020-09" db="EMBL/GenBank/DDBJ databases">
        <title>Comparative genome analyses of four rice-infecting Rhizoctonia solani isolates reveal extensive enrichment of homogalacturonan modification genes.</title>
        <authorList>
            <person name="Lee D.-Y."/>
            <person name="Jeon J."/>
            <person name="Kim K.-T."/>
            <person name="Cheong K."/>
            <person name="Song H."/>
            <person name="Choi G."/>
            <person name="Ko J."/>
            <person name="Opiyo S.O."/>
            <person name="Zuo S."/>
            <person name="Madhav S."/>
            <person name="Lee Y.-H."/>
            <person name="Wang G.-L."/>
        </authorList>
    </citation>
    <scope>NUCLEOTIDE SEQUENCE</scope>
    <source>
        <strain evidence="4">AG1-IA YN-7</strain>
    </source>
</reference>
<dbReference type="AlphaFoldDB" id="A0A8H7H3A9"/>